<evidence type="ECO:0000313" key="1">
    <source>
        <dbReference type="EMBL" id="DAD74180.1"/>
    </source>
</evidence>
<proteinExistence type="predicted"/>
<accession>A0A8S5LW32</accession>
<protein>
    <submittedName>
        <fullName evidence="1">Uncharacterized protein</fullName>
    </submittedName>
</protein>
<dbReference type="EMBL" id="BK014753">
    <property type="protein sequence ID" value="DAD74180.1"/>
    <property type="molecule type" value="Genomic_DNA"/>
</dbReference>
<sequence length="55" mass="6658">MIFSYNTYSPPCNFSENITTFIDLLLKIFYNSINNNYINTIQNKHILFLRFFQNI</sequence>
<organism evidence="1">
    <name type="scientific">Myoviridae sp. ctplG2</name>
    <dbReference type="NCBI Taxonomy" id="2826700"/>
    <lineage>
        <taxon>Viruses</taxon>
        <taxon>Duplodnaviria</taxon>
        <taxon>Heunggongvirae</taxon>
        <taxon>Uroviricota</taxon>
        <taxon>Caudoviricetes</taxon>
    </lineage>
</organism>
<name>A0A8S5LW32_9CAUD</name>
<reference evidence="1" key="1">
    <citation type="journal article" date="2021" name="Proc. Natl. Acad. Sci. U.S.A.">
        <title>A Catalog of Tens of Thousands of Viruses from Human Metagenomes Reveals Hidden Associations with Chronic Diseases.</title>
        <authorList>
            <person name="Tisza M.J."/>
            <person name="Buck C.B."/>
        </authorList>
    </citation>
    <scope>NUCLEOTIDE SEQUENCE</scope>
    <source>
        <strain evidence="1">CtplG2</strain>
    </source>
</reference>